<name>A0ABX1Q4X9_9RHOO</name>
<feature type="transmembrane region" description="Helical" evidence="1">
    <location>
        <begin position="51"/>
        <end position="68"/>
    </location>
</feature>
<keyword evidence="1" id="KW-0472">Membrane</keyword>
<sequence length="114" mass="12938">MTSTDPIMMFVVQTVIVLFTILLAYRDFAIRKKEQTAGMVAEVIRSDKSMGSLYTVYGAAIASCLLLIDKSTGIEGHKVALIIIDFICFTYAFFFSSWFRNAVFFTLIQRVRKD</sequence>
<dbReference type="Proteomes" id="UP000623795">
    <property type="component" value="Unassembled WGS sequence"/>
</dbReference>
<reference evidence="2 3" key="1">
    <citation type="submission" date="2019-12" db="EMBL/GenBank/DDBJ databases">
        <title>Comparative genomics gives insights into the taxonomy of the Azoarcus-Aromatoleum group and reveals separate origins of nif in the plant-associated Azoarcus and non-plant-associated Aromatoleum sub-groups.</title>
        <authorList>
            <person name="Lafos M."/>
            <person name="Maluk M."/>
            <person name="Batista M."/>
            <person name="Junghare M."/>
            <person name="Carmona M."/>
            <person name="Faoro H."/>
            <person name="Cruz L.M."/>
            <person name="Battistoni F."/>
            <person name="De Souza E."/>
            <person name="Pedrosa F."/>
            <person name="Chen W.-M."/>
            <person name="Poole P.S."/>
            <person name="Dixon R.A."/>
            <person name="James E.K."/>
        </authorList>
    </citation>
    <scope>NUCLEOTIDE SEQUENCE [LARGE SCALE GENOMIC DNA]</scope>
    <source>
        <strain evidence="2 3">Td21</strain>
    </source>
</reference>
<evidence type="ECO:0000313" key="2">
    <source>
        <dbReference type="EMBL" id="NMG45411.1"/>
    </source>
</evidence>
<organism evidence="2 3">
    <name type="scientific">Aromatoleum toluvorans</name>
    <dbReference type="NCBI Taxonomy" id="92002"/>
    <lineage>
        <taxon>Bacteria</taxon>
        <taxon>Pseudomonadati</taxon>
        <taxon>Pseudomonadota</taxon>
        <taxon>Betaproteobacteria</taxon>
        <taxon>Rhodocyclales</taxon>
        <taxon>Rhodocyclaceae</taxon>
        <taxon>Aromatoleum</taxon>
    </lineage>
</organism>
<evidence type="ECO:0000313" key="3">
    <source>
        <dbReference type="Proteomes" id="UP000623795"/>
    </source>
</evidence>
<accession>A0ABX1Q4X9</accession>
<protein>
    <submittedName>
        <fullName evidence="2">Uncharacterized protein</fullName>
    </submittedName>
</protein>
<evidence type="ECO:0000256" key="1">
    <source>
        <dbReference type="SAM" id="Phobius"/>
    </source>
</evidence>
<dbReference type="EMBL" id="WTVN01000029">
    <property type="protein sequence ID" value="NMG45411.1"/>
    <property type="molecule type" value="Genomic_DNA"/>
</dbReference>
<dbReference type="RefSeq" id="WP_169257247.1">
    <property type="nucleotide sequence ID" value="NZ_WTVN01000029.1"/>
</dbReference>
<keyword evidence="3" id="KW-1185">Reference proteome</keyword>
<feature type="transmembrane region" description="Helical" evidence="1">
    <location>
        <begin position="6"/>
        <end position="25"/>
    </location>
</feature>
<keyword evidence="1" id="KW-1133">Transmembrane helix</keyword>
<gene>
    <name evidence="2" type="ORF">GPA22_16975</name>
</gene>
<feature type="transmembrane region" description="Helical" evidence="1">
    <location>
        <begin position="80"/>
        <end position="108"/>
    </location>
</feature>
<comment type="caution">
    <text evidence="2">The sequence shown here is derived from an EMBL/GenBank/DDBJ whole genome shotgun (WGS) entry which is preliminary data.</text>
</comment>
<keyword evidence="1" id="KW-0812">Transmembrane</keyword>
<proteinExistence type="predicted"/>